<dbReference type="UCSC" id="T22C1.12">
    <property type="organism name" value="c. elegans"/>
</dbReference>
<dbReference type="Proteomes" id="UP000001940">
    <property type="component" value="Chromosome I"/>
</dbReference>
<dbReference type="WormBase" id="T22C1.12">
    <property type="protein sequence ID" value="CE35022"/>
    <property type="gene ID" value="WBGene00011921"/>
</dbReference>
<dbReference type="GeneID" id="3565093"/>
<dbReference type="eggNOG" id="ENOG502THK7">
    <property type="taxonomic scope" value="Eukaryota"/>
</dbReference>
<dbReference type="KEGG" id="cel:CELE_T22C1.12"/>
<keyword evidence="3" id="KW-1185">Reference proteome</keyword>
<organism evidence="2 3">
    <name type="scientific">Caenorhabditis elegans</name>
    <dbReference type="NCBI Taxonomy" id="6239"/>
    <lineage>
        <taxon>Eukaryota</taxon>
        <taxon>Metazoa</taxon>
        <taxon>Ecdysozoa</taxon>
        <taxon>Nematoda</taxon>
        <taxon>Chromadorea</taxon>
        <taxon>Rhabditida</taxon>
        <taxon>Rhabditina</taxon>
        <taxon>Rhabditomorpha</taxon>
        <taxon>Rhabditoidea</taxon>
        <taxon>Rhabditidae</taxon>
        <taxon>Peloderinae</taxon>
        <taxon>Caenorhabditis</taxon>
    </lineage>
</organism>
<proteinExistence type="predicted"/>
<dbReference type="PaxDb" id="6239-T22C1.12"/>
<dbReference type="AlphaFoldDB" id="Q7YWS7"/>
<feature type="chain" id="PRO_5004296720" evidence="1">
    <location>
        <begin position="19"/>
        <end position="133"/>
    </location>
</feature>
<dbReference type="Bgee" id="WBGene00011921">
    <property type="expression patterns" value="Expressed in adult organism and 1 other cell type or tissue"/>
</dbReference>
<evidence type="ECO:0000313" key="2">
    <source>
        <dbReference type="EMBL" id="CAE17966.1"/>
    </source>
</evidence>
<dbReference type="AGR" id="WB:WBGene00011921"/>
<dbReference type="CTD" id="3565093"/>
<reference evidence="2 3" key="1">
    <citation type="journal article" date="1998" name="Science">
        <title>Genome sequence of the nematode C. elegans: a platform for investigating biology.</title>
        <authorList>
            <consortium name="The C. elegans sequencing consortium"/>
            <person name="Sulson J.E."/>
            <person name="Waterston R."/>
        </authorList>
    </citation>
    <scope>NUCLEOTIDE SEQUENCE [LARGE SCALE GENOMIC DNA]</scope>
    <source>
        <strain evidence="2 3">Bristol N2</strain>
    </source>
</reference>
<accession>Q7YWS7</accession>
<dbReference type="InParanoid" id="Q7YWS7"/>
<sequence length="133" mass="15099">MTIGSIFLVAFIISLVQAESVPVMCKCPVLKQVDAEVYAKMRAQQNMSIGEIPKFAPLDIDYGDDCTQVSITCLYPRFTRHRSSVYYTNGVNFSTVRRHDLSDKYSIRCNQMTGVWLSDENSEISYVPIVRCL</sequence>
<feature type="signal peptide" evidence="1">
    <location>
        <begin position="1"/>
        <end position="18"/>
    </location>
</feature>
<evidence type="ECO:0000313" key="3">
    <source>
        <dbReference type="Proteomes" id="UP000001940"/>
    </source>
</evidence>
<evidence type="ECO:0000313" key="4">
    <source>
        <dbReference type="WormBase" id="T22C1.12"/>
    </source>
</evidence>
<dbReference type="RefSeq" id="NP_001021633.1">
    <property type="nucleotide sequence ID" value="NM_001026462.1"/>
</dbReference>
<protein>
    <submittedName>
        <fullName evidence="2">C6 domain-containing protein</fullName>
    </submittedName>
</protein>
<evidence type="ECO:0000256" key="1">
    <source>
        <dbReference type="SAM" id="SignalP"/>
    </source>
</evidence>
<keyword evidence="1" id="KW-0732">Signal</keyword>
<dbReference type="OrthoDB" id="5807027at2759"/>
<dbReference type="FunCoup" id="Q7YWS7">
    <property type="interactions" value="992"/>
</dbReference>
<dbReference type="EMBL" id="BX284601">
    <property type="protein sequence ID" value="CAE17966.1"/>
    <property type="molecule type" value="Genomic_DNA"/>
</dbReference>
<name>Q7YWS7_CAEEL</name>
<gene>
    <name evidence="2" type="ORF">CELE_T22C1.12</name>
    <name evidence="2 4" type="ORF">T22C1.12</name>
</gene>
<dbReference type="HOGENOM" id="CLU_134608_0_0_1"/>